<name>A0AA40AUL6_9PEZI</name>
<feature type="compositionally biased region" description="Polar residues" evidence="1">
    <location>
        <begin position="19"/>
        <end position="30"/>
    </location>
</feature>
<dbReference type="EMBL" id="JAUIRO010000003">
    <property type="protein sequence ID" value="KAK0722323.1"/>
    <property type="molecule type" value="Genomic_DNA"/>
</dbReference>
<keyword evidence="3" id="KW-1185">Reference proteome</keyword>
<comment type="caution">
    <text evidence="2">The sequence shown here is derived from an EMBL/GenBank/DDBJ whole genome shotgun (WGS) entry which is preliminary data.</text>
</comment>
<dbReference type="GeneID" id="85324889"/>
<organism evidence="2 3">
    <name type="scientific">Lasiosphaeria miniovina</name>
    <dbReference type="NCBI Taxonomy" id="1954250"/>
    <lineage>
        <taxon>Eukaryota</taxon>
        <taxon>Fungi</taxon>
        <taxon>Dikarya</taxon>
        <taxon>Ascomycota</taxon>
        <taxon>Pezizomycotina</taxon>
        <taxon>Sordariomycetes</taxon>
        <taxon>Sordariomycetidae</taxon>
        <taxon>Sordariales</taxon>
        <taxon>Lasiosphaeriaceae</taxon>
        <taxon>Lasiosphaeria</taxon>
    </lineage>
</organism>
<evidence type="ECO:0000313" key="3">
    <source>
        <dbReference type="Proteomes" id="UP001172101"/>
    </source>
</evidence>
<sequence length="69" mass="7487">QPPDGISKREAVSRHSSLHSKTSPTQTKVRNTAELGLERAPLPTLPASQTCGARARFALEAPNLLWSPR</sequence>
<reference evidence="2" key="1">
    <citation type="submission" date="2023-06" db="EMBL/GenBank/DDBJ databases">
        <title>Genome-scale phylogeny and comparative genomics of the fungal order Sordariales.</title>
        <authorList>
            <consortium name="Lawrence Berkeley National Laboratory"/>
            <person name="Hensen N."/>
            <person name="Bonometti L."/>
            <person name="Westerberg I."/>
            <person name="Brannstrom I.O."/>
            <person name="Guillou S."/>
            <person name="Cros-Aarteil S."/>
            <person name="Calhoun S."/>
            <person name="Haridas S."/>
            <person name="Kuo A."/>
            <person name="Mondo S."/>
            <person name="Pangilinan J."/>
            <person name="Riley R."/>
            <person name="LaButti K."/>
            <person name="Andreopoulos B."/>
            <person name="Lipzen A."/>
            <person name="Chen C."/>
            <person name="Yanf M."/>
            <person name="Daum C."/>
            <person name="Ng V."/>
            <person name="Clum A."/>
            <person name="Steindorff A."/>
            <person name="Ohm R."/>
            <person name="Martin F."/>
            <person name="Silar P."/>
            <person name="Natvig D."/>
            <person name="Lalanne C."/>
            <person name="Gautier V."/>
            <person name="Ament-velasquez S.L."/>
            <person name="Kruys A."/>
            <person name="Hutchinson M.I."/>
            <person name="Powell A.J."/>
            <person name="Barry K."/>
            <person name="Miller A.N."/>
            <person name="Grigoriev I.V."/>
            <person name="Debuchy R."/>
            <person name="Gladieux P."/>
            <person name="Thoren M.H."/>
            <person name="Johannesson H."/>
        </authorList>
    </citation>
    <scope>NUCLEOTIDE SEQUENCE</scope>
    <source>
        <strain evidence="2">SMH2392-1A</strain>
    </source>
</reference>
<gene>
    <name evidence="2" type="ORF">B0T26DRAFT_702243</name>
</gene>
<protein>
    <submittedName>
        <fullName evidence="2">Uncharacterized protein</fullName>
    </submittedName>
</protein>
<feature type="compositionally biased region" description="Basic and acidic residues" evidence="1">
    <location>
        <begin position="1"/>
        <end position="13"/>
    </location>
</feature>
<dbReference type="RefSeq" id="XP_060298247.1">
    <property type="nucleotide sequence ID" value="XM_060441619.1"/>
</dbReference>
<evidence type="ECO:0000256" key="1">
    <source>
        <dbReference type="SAM" id="MobiDB-lite"/>
    </source>
</evidence>
<proteinExistence type="predicted"/>
<dbReference type="Proteomes" id="UP001172101">
    <property type="component" value="Unassembled WGS sequence"/>
</dbReference>
<evidence type="ECO:0000313" key="2">
    <source>
        <dbReference type="EMBL" id="KAK0722323.1"/>
    </source>
</evidence>
<feature type="non-terminal residue" evidence="2">
    <location>
        <position position="1"/>
    </location>
</feature>
<accession>A0AA40AUL6</accession>
<feature type="region of interest" description="Disordered" evidence="1">
    <location>
        <begin position="1"/>
        <end position="32"/>
    </location>
</feature>
<dbReference type="AlphaFoldDB" id="A0AA40AUL6"/>